<reference evidence="5" key="4">
    <citation type="submission" date="2021-05" db="UniProtKB">
        <authorList>
            <consortium name="EnsemblPlants"/>
        </authorList>
    </citation>
    <scope>IDENTIFICATION</scope>
    <source>
        <strain evidence="5">cv. B73</strain>
    </source>
</reference>
<accession>K7TJ16</accession>
<dbReference type="Gene3D" id="3.30.710.10">
    <property type="entry name" value="Potassium Channel Kv1.1, Chain A"/>
    <property type="match status" value="2"/>
</dbReference>
<dbReference type="EnsemblPlants" id="Zm00001eb418740_T001">
    <property type="protein sequence ID" value="Zm00001eb418740_P001"/>
    <property type="gene ID" value="Zm00001eb418740"/>
</dbReference>
<evidence type="ECO:0000259" key="3">
    <source>
        <dbReference type="PROSITE" id="PS50097"/>
    </source>
</evidence>
<dbReference type="OMA" id="THEFTIF"/>
<dbReference type="GO" id="GO:0016567">
    <property type="term" value="P:protein ubiquitination"/>
    <property type="evidence" value="ECO:0007669"/>
    <property type="project" value="InterPro"/>
</dbReference>
<dbReference type="SUPFAM" id="SSF49599">
    <property type="entry name" value="TRAF domain-like"/>
    <property type="match status" value="2"/>
</dbReference>
<organism evidence="4">
    <name type="scientific">Zea mays</name>
    <name type="common">Maize</name>
    <dbReference type="NCBI Taxonomy" id="4577"/>
    <lineage>
        <taxon>Eukaryota</taxon>
        <taxon>Viridiplantae</taxon>
        <taxon>Streptophyta</taxon>
        <taxon>Embryophyta</taxon>
        <taxon>Tracheophyta</taxon>
        <taxon>Spermatophyta</taxon>
        <taxon>Magnoliopsida</taxon>
        <taxon>Liliopsida</taxon>
        <taxon>Poales</taxon>
        <taxon>Poaceae</taxon>
        <taxon>PACMAD clade</taxon>
        <taxon>Panicoideae</taxon>
        <taxon>Andropogonodae</taxon>
        <taxon>Andropogoneae</taxon>
        <taxon>Tripsacinae</taxon>
        <taxon>Zea</taxon>
    </lineage>
</organism>
<dbReference type="InterPro" id="IPR002083">
    <property type="entry name" value="MATH/TRAF_dom"/>
</dbReference>
<comment type="similarity">
    <text evidence="2">Belongs to the Tdpoz family.</text>
</comment>
<dbReference type="CDD" id="cd00121">
    <property type="entry name" value="MATH"/>
    <property type="match status" value="2"/>
</dbReference>
<dbReference type="Proteomes" id="UP000007305">
    <property type="component" value="Chromosome 10"/>
</dbReference>
<dbReference type="SMR" id="K7TJ16"/>
<dbReference type="Pfam" id="PF00651">
    <property type="entry name" value="BTB"/>
    <property type="match status" value="2"/>
</dbReference>
<dbReference type="HOGENOM" id="CLU_416465_0_0_1"/>
<dbReference type="STRING" id="4577.K7TJ16"/>
<dbReference type="SMART" id="SM00225">
    <property type="entry name" value="BTB"/>
    <property type="match status" value="2"/>
</dbReference>
<dbReference type="Pfam" id="PF24570">
    <property type="entry name" value="BACK_BPM_SPOP"/>
    <property type="match status" value="2"/>
</dbReference>
<dbReference type="Gramene" id="Zm00001eb418740_T001">
    <property type="protein sequence ID" value="Zm00001eb418740_P001"/>
    <property type="gene ID" value="Zm00001eb418740"/>
</dbReference>
<comment type="pathway">
    <text evidence="1">Protein modification; protein ubiquitination.</text>
</comment>
<evidence type="ECO:0000313" key="5">
    <source>
        <dbReference type="EnsemblPlants" id="Zm00001eb418740_P001"/>
    </source>
</evidence>
<dbReference type="InterPro" id="IPR000210">
    <property type="entry name" value="BTB/POZ_dom"/>
</dbReference>
<dbReference type="PANTHER" id="PTHR26379">
    <property type="entry name" value="BTB/POZ AND MATH DOMAIN-CONTAINING PROTEIN 1"/>
    <property type="match status" value="1"/>
</dbReference>
<reference evidence="6" key="1">
    <citation type="journal article" date="2009" name="Science">
        <title>The B73 maize genome: complexity, diversity, and dynamics.</title>
        <authorList>
            <person name="Schnable P.S."/>
            <person name="Ware D."/>
            <person name="Fulton R.S."/>
            <person name="Stein J.C."/>
            <person name="Wei F."/>
            <person name="Pasternak S."/>
            <person name="Liang C."/>
            <person name="Zhang J."/>
            <person name="Fulton L."/>
            <person name="Graves T.A."/>
            <person name="Minx P."/>
            <person name="Reily A.D."/>
            <person name="Courtney L."/>
            <person name="Kruchowski S.S."/>
            <person name="Tomlinson C."/>
            <person name="Strong C."/>
            <person name="Delehaunty K."/>
            <person name="Fronick C."/>
            <person name="Courtney B."/>
            <person name="Rock S.M."/>
            <person name="Belter E."/>
            <person name="Du F."/>
            <person name="Kim K."/>
            <person name="Abbott R.M."/>
            <person name="Cotton M."/>
            <person name="Levy A."/>
            <person name="Marchetto P."/>
            <person name="Ochoa K."/>
            <person name="Jackson S.M."/>
            <person name="Gillam B."/>
            <person name="Chen W."/>
            <person name="Yan L."/>
            <person name="Higginbotham J."/>
            <person name="Cardenas M."/>
            <person name="Waligorski J."/>
            <person name="Applebaum E."/>
            <person name="Phelps L."/>
            <person name="Falcone J."/>
            <person name="Kanchi K."/>
            <person name="Thane T."/>
            <person name="Scimone A."/>
            <person name="Thane N."/>
            <person name="Henke J."/>
            <person name="Wang T."/>
            <person name="Ruppert J."/>
            <person name="Shah N."/>
            <person name="Rotter K."/>
            <person name="Hodges J."/>
            <person name="Ingenthron E."/>
            <person name="Cordes M."/>
            <person name="Kohlberg S."/>
            <person name="Sgro J."/>
            <person name="Delgado B."/>
            <person name="Mead K."/>
            <person name="Chinwalla A."/>
            <person name="Leonard S."/>
            <person name="Crouse K."/>
            <person name="Collura K."/>
            <person name="Kudrna D."/>
            <person name="Currie J."/>
            <person name="He R."/>
            <person name="Angelova A."/>
            <person name="Rajasekar S."/>
            <person name="Mueller T."/>
            <person name="Lomeli R."/>
            <person name="Scara G."/>
            <person name="Ko A."/>
            <person name="Delaney K."/>
            <person name="Wissotski M."/>
            <person name="Lopez G."/>
            <person name="Campos D."/>
            <person name="Braidotti M."/>
            <person name="Ashley E."/>
            <person name="Golser W."/>
            <person name="Kim H."/>
            <person name="Lee S."/>
            <person name="Lin J."/>
            <person name="Dujmic Z."/>
            <person name="Kim W."/>
            <person name="Talag J."/>
            <person name="Zuccolo A."/>
            <person name="Fan C."/>
            <person name="Sebastian A."/>
            <person name="Kramer M."/>
            <person name="Spiegel L."/>
            <person name="Nascimento L."/>
            <person name="Zutavern T."/>
            <person name="Miller B."/>
            <person name="Ambroise C."/>
            <person name="Muller S."/>
            <person name="Spooner W."/>
            <person name="Narechania A."/>
            <person name="Ren L."/>
            <person name="Wei S."/>
            <person name="Kumari S."/>
            <person name="Faga B."/>
            <person name="Levy M.J."/>
            <person name="McMahan L."/>
            <person name="Van Buren P."/>
            <person name="Vaughn M.W."/>
            <person name="Ying K."/>
            <person name="Yeh C.-T."/>
            <person name="Emrich S.J."/>
            <person name="Jia Y."/>
            <person name="Kalyanaraman A."/>
            <person name="Hsia A.-P."/>
            <person name="Barbazuk W.B."/>
            <person name="Baucom R.S."/>
            <person name="Brutnell T.P."/>
            <person name="Carpita N.C."/>
            <person name="Chaparro C."/>
            <person name="Chia J.-M."/>
            <person name="Deragon J.-M."/>
            <person name="Estill J.C."/>
            <person name="Fu Y."/>
            <person name="Jeddeloh J.A."/>
            <person name="Han Y."/>
            <person name="Lee H."/>
            <person name="Li P."/>
            <person name="Lisch D.R."/>
            <person name="Liu S."/>
            <person name="Liu Z."/>
            <person name="Nagel D.H."/>
            <person name="McCann M.C."/>
            <person name="SanMiguel P."/>
            <person name="Myers A.M."/>
            <person name="Nettleton D."/>
            <person name="Nguyen J."/>
            <person name="Penning B.W."/>
            <person name="Ponnala L."/>
            <person name="Schneider K.L."/>
            <person name="Schwartz D.C."/>
            <person name="Sharma A."/>
            <person name="Soderlund C."/>
            <person name="Springer N.M."/>
            <person name="Sun Q."/>
            <person name="Wang H."/>
            <person name="Waterman M."/>
            <person name="Westerman R."/>
            <person name="Wolfgruber T.K."/>
            <person name="Yang L."/>
            <person name="Yu Y."/>
            <person name="Zhang L."/>
            <person name="Zhou S."/>
            <person name="Zhu Q."/>
            <person name="Bennetzen J.L."/>
            <person name="Dawe R.K."/>
            <person name="Jiang J."/>
            <person name="Jiang N."/>
            <person name="Presting G.G."/>
            <person name="Wessler S.R."/>
            <person name="Aluru S."/>
            <person name="Martienssen R.A."/>
            <person name="Clifton S.W."/>
            <person name="McCombie W.R."/>
            <person name="Wing R.A."/>
            <person name="Wilson R.K."/>
        </authorList>
    </citation>
    <scope>NUCLEOTIDE SEQUENCE [LARGE SCALE GENOMIC DNA]</scope>
    <source>
        <strain evidence="6">cv. B73</strain>
    </source>
</reference>
<evidence type="ECO:0000256" key="1">
    <source>
        <dbReference type="ARBA" id="ARBA00004906"/>
    </source>
</evidence>
<dbReference type="InterPro" id="IPR056423">
    <property type="entry name" value="BACK_BPM_SPOP"/>
</dbReference>
<dbReference type="AlphaFoldDB" id="K7TJ16"/>
<evidence type="ECO:0000256" key="2">
    <source>
        <dbReference type="ARBA" id="ARBA00010846"/>
    </source>
</evidence>
<dbReference type="PROSITE" id="PS50097">
    <property type="entry name" value="BTB"/>
    <property type="match status" value="2"/>
</dbReference>
<dbReference type="PaxDb" id="4577-GRMZM2G077951_P01"/>
<dbReference type="PANTHER" id="PTHR26379:SF467">
    <property type="entry name" value="SPECKLE-TYPE POZ PROTEIN-LIKE PROTEIN"/>
    <property type="match status" value="1"/>
</dbReference>
<dbReference type="Gene3D" id="1.25.40.420">
    <property type="match status" value="1"/>
</dbReference>
<dbReference type="eggNOG" id="KOG1987">
    <property type="taxonomic scope" value="Eukaryota"/>
</dbReference>
<dbReference type="Gene3D" id="2.60.210.10">
    <property type="entry name" value="Apoptosis, Tumor Necrosis Factor Receptor Associated Protein 2, Chain A"/>
    <property type="match status" value="2"/>
</dbReference>
<reference evidence="5" key="3">
    <citation type="submission" date="2019-07" db="EMBL/GenBank/DDBJ databases">
        <authorList>
            <person name="Seetharam A."/>
            <person name="Woodhouse M."/>
            <person name="Cannon E."/>
        </authorList>
    </citation>
    <scope>NUCLEOTIDE SEQUENCE [LARGE SCALE GENOMIC DNA]</scope>
    <source>
        <strain evidence="5">cv. B73</strain>
    </source>
</reference>
<dbReference type="InterPro" id="IPR045005">
    <property type="entry name" value="BPM1-6"/>
</dbReference>
<evidence type="ECO:0000313" key="4">
    <source>
        <dbReference type="EMBL" id="AQK42321.1"/>
    </source>
</evidence>
<proteinExistence type="inferred from homology"/>
<feature type="domain" description="BTB" evidence="3">
    <location>
        <begin position="595"/>
        <end position="661"/>
    </location>
</feature>
<evidence type="ECO:0000313" key="6">
    <source>
        <dbReference type="Proteomes" id="UP000007305"/>
    </source>
</evidence>
<gene>
    <name evidence="4" type="ORF">ZEAMMB73_Zm00001d024915</name>
</gene>
<sequence>MAEAPATIPLDGTNTTTLSTYRASVVQGTHRFHLDSYSLLKTRPAATITSDAFRVAGHRWNIACSFDNRRLERVCLHWLPTETDQWKANQVTATPTVTIQHPSGDPLADMRVGRSRPETFSTNSDVSHVSTHSVPEAFQDRDMEARYLSNDRLTVCCTLQVFDAKTDDAAITRNYIVGLVAAPPSPSITRSLLHLLETGQGSDVTFHLPGSELIIKAHKIVLAMRSPVFKAKFFGNTKDSIQHQFKVDDMSATVLAAMLHFLYTDDLPLPTDDMSYEDTYQLLVAADLYDLERLRAACEKKLSEGVDDVATAMSMLILVNGRHSCRQLEDVCVAYIASDPEAWKAAMATEAYMELKKTRPSVLNNILEKVTTHRLRTPTAEDAHHRQVGVVVESSSAYRPLGVSRGTHEFTIFGHSGVKKMHVRDLSYCIYSGRFRVGGHHWRLRYYPSEHAYDDDYRKQVKAGNYMYSIYLELLSPPYPEAPEPQLDDDDVVTAAATFKIFSHADTGGEDDTWVFRFCHDFHHNDLLYGCFPVAQQAWNAGPYNRLIIRCELDVTTTPSAGGTGCGGGVDIMDVPTASNISWHLELLLRSSLGSDVAFLVDQEKFCAHSLILSARSPALLEEAHDATAAAAAPRTIEGMTSLVFGALLHFIYTDDLPPLDDLVMRMHAAAAAAAGDDHTPSWSESRVKMAGDLLAAADRYQMTERMVPICENLLCSVVTPATSVAVLALAQRHHRPGLKAFCLDYLASPDVLEIVMRTEAYRDLKASSLGGQVLGELMERMLTIN</sequence>
<name>K7TJ16_MAIZE</name>
<dbReference type="EMBL" id="CM000786">
    <property type="protein sequence ID" value="AQK42321.1"/>
    <property type="molecule type" value="Genomic_DNA"/>
</dbReference>
<keyword evidence="6" id="KW-1185">Reference proteome</keyword>
<dbReference type="SUPFAM" id="SSF54695">
    <property type="entry name" value="POZ domain"/>
    <property type="match status" value="2"/>
</dbReference>
<protein>
    <submittedName>
        <fullName evidence="4">Speckle-type POZ protein-like protein</fullName>
    </submittedName>
</protein>
<reference evidence="4" key="2">
    <citation type="submission" date="2015-12" db="EMBL/GenBank/DDBJ databases">
        <title>Update maize B73 reference genome by single molecule sequencing technologies.</title>
        <authorList>
            <consortium name="Maize Genome Sequencing Project"/>
            <person name="Ware D."/>
        </authorList>
    </citation>
    <scope>NUCLEOTIDE SEQUENCE</scope>
    <source>
        <tissue evidence="4">Seedling</tissue>
    </source>
</reference>
<dbReference type="InterPro" id="IPR011333">
    <property type="entry name" value="SKP1/BTB/POZ_sf"/>
</dbReference>
<feature type="domain" description="BTB" evidence="3">
    <location>
        <begin position="202"/>
        <end position="271"/>
    </location>
</feature>
<dbReference type="InterPro" id="IPR008974">
    <property type="entry name" value="TRAF-like"/>
</dbReference>